<feature type="domain" description="MSP" evidence="2">
    <location>
        <begin position="30"/>
        <end position="150"/>
    </location>
</feature>
<gene>
    <name evidence="3" type="ORF">PHJA_002581000</name>
</gene>
<dbReference type="FunFam" id="2.60.40.10:FF:000813">
    <property type="entry name" value="Vesicle-associated protein 1-1"/>
    <property type="match status" value="1"/>
</dbReference>
<dbReference type="GO" id="GO:0005886">
    <property type="term" value="C:plasma membrane"/>
    <property type="evidence" value="ECO:0007669"/>
    <property type="project" value="TreeGrafter"/>
</dbReference>
<evidence type="ECO:0000313" key="4">
    <source>
        <dbReference type="Proteomes" id="UP000653305"/>
    </source>
</evidence>
<evidence type="ECO:0000256" key="1">
    <source>
        <dbReference type="ARBA" id="ARBA00008932"/>
    </source>
</evidence>
<evidence type="ECO:0000259" key="2">
    <source>
        <dbReference type="PROSITE" id="PS50202"/>
    </source>
</evidence>
<dbReference type="InterPro" id="IPR029055">
    <property type="entry name" value="Ntn_hydrolases_N"/>
</dbReference>
<sequence length="651" mass="72732">METAEMKNNKELETAEMMNSQVSSIMCTQLVEIEPHELNFKFEAEKQISCVGHLANVTDQYVAFKFKTTSPKKYFVRPNVGIIKPKSTCEFTVTMQAQKSAPPEMQCKDKFLIQSTVVPFSTTEDEITPGMFVKDNSKHIEEAKITVALADVVLKQEPTYEYSSPKEVHSPVLLPDNGLDSSGPERFKALSSSAYGITMQAQKSAPPEMQCKDKFLIQSTVVPFSTTEDEITPGMFVKDNSKHIEEAKITVALADVVLKQEPTYEYSSPKEVHSPVLLPDNGLDSSGPERFKALSSSAYGSKNHNVRGTTVAFAIWKDHITVVSDGRGVVKRDKKHDYEDEYGHVVSGSEEKLFELGNRHIFAYSGRLHYASEAYKHLVEQMGATEMRGKSMGDIMAAVNDSYVLNFTKDPTDPQEYEEFPASICVVGHDGVHTLGMKPIRFSMTIAGRNVEFICMGSGSVFAHDHIVEQLAKRDNLITIGAISELLLEAVVAASLQDCSTGGHLHRVEFPRGYTLSIDYDHRPHISAEIAKRYVFIQPYLSCALLVLCHFDPDDSDFEFNFQNFLKIHLSGIVNVILVGSNNIARVGFRLVFFQSSGEHEAAFNYFLKAKEEGVPVIFNEEDVVCTRASKRMFEFLETKYGAVSKVEDFI</sequence>
<dbReference type="Gene3D" id="2.60.40.10">
    <property type="entry name" value="Immunoglobulins"/>
    <property type="match status" value="2"/>
</dbReference>
<dbReference type="InterPro" id="IPR008962">
    <property type="entry name" value="PapD-like_sf"/>
</dbReference>
<accession>A0A830CWU5</accession>
<dbReference type="InterPro" id="IPR013783">
    <property type="entry name" value="Ig-like_fold"/>
</dbReference>
<dbReference type="InterPro" id="IPR000535">
    <property type="entry name" value="MSP_dom"/>
</dbReference>
<organism evidence="3 4">
    <name type="scientific">Phtheirospermum japonicum</name>
    <dbReference type="NCBI Taxonomy" id="374723"/>
    <lineage>
        <taxon>Eukaryota</taxon>
        <taxon>Viridiplantae</taxon>
        <taxon>Streptophyta</taxon>
        <taxon>Embryophyta</taxon>
        <taxon>Tracheophyta</taxon>
        <taxon>Spermatophyta</taxon>
        <taxon>Magnoliopsida</taxon>
        <taxon>eudicotyledons</taxon>
        <taxon>Gunneridae</taxon>
        <taxon>Pentapetalae</taxon>
        <taxon>asterids</taxon>
        <taxon>lamiids</taxon>
        <taxon>Lamiales</taxon>
        <taxon>Orobanchaceae</taxon>
        <taxon>Orobanchaceae incertae sedis</taxon>
        <taxon>Phtheirospermum</taxon>
    </lineage>
</organism>
<dbReference type="OrthoDB" id="264603at2759"/>
<dbReference type="InterPro" id="IPR016763">
    <property type="entry name" value="VAP"/>
</dbReference>
<dbReference type="EMBL" id="BMAC01000936">
    <property type="protein sequence ID" value="GFQ04371.1"/>
    <property type="molecule type" value="Genomic_DNA"/>
</dbReference>
<dbReference type="Pfam" id="PF00635">
    <property type="entry name" value="Motile_Sperm"/>
    <property type="match status" value="1"/>
</dbReference>
<evidence type="ECO:0000313" key="3">
    <source>
        <dbReference type="EMBL" id="GFQ04371.1"/>
    </source>
</evidence>
<dbReference type="Proteomes" id="UP000653305">
    <property type="component" value="Unassembled WGS sequence"/>
</dbReference>
<dbReference type="Gene3D" id="3.60.20.10">
    <property type="entry name" value="Glutamine Phosphoribosylpyrophosphate, subunit 1, domain 1"/>
    <property type="match status" value="1"/>
</dbReference>
<proteinExistence type="inferred from homology"/>
<reference evidence="3" key="1">
    <citation type="submission" date="2020-07" db="EMBL/GenBank/DDBJ databases">
        <title>Ethylene signaling mediates host invasion by parasitic plants.</title>
        <authorList>
            <person name="Yoshida S."/>
        </authorList>
    </citation>
    <scope>NUCLEOTIDE SEQUENCE</scope>
    <source>
        <strain evidence="3">Okayama</strain>
    </source>
</reference>
<comment type="similarity">
    <text evidence="1">Belongs to the VAMP-associated protein (VAP) (TC 9.B.17) family.</text>
</comment>
<dbReference type="GO" id="GO:0090158">
    <property type="term" value="P:endoplasmic reticulum membrane organization"/>
    <property type="evidence" value="ECO:0007669"/>
    <property type="project" value="TreeGrafter"/>
</dbReference>
<dbReference type="SUPFAM" id="SSF49354">
    <property type="entry name" value="PapD-like"/>
    <property type="match status" value="2"/>
</dbReference>
<dbReference type="AlphaFoldDB" id="A0A830CWU5"/>
<dbReference type="PROSITE" id="PS50202">
    <property type="entry name" value="MSP"/>
    <property type="match status" value="1"/>
</dbReference>
<protein>
    <submittedName>
        <fullName evidence="3">Vesicle-associated protein 2-2</fullName>
    </submittedName>
</protein>
<dbReference type="GO" id="GO:0005789">
    <property type="term" value="C:endoplasmic reticulum membrane"/>
    <property type="evidence" value="ECO:0007669"/>
    <property type="project" value="InterPro"/>
</dbReference>
<comment type="caution">
    <text evidence="3">The sequence shown here is derived from an EMBL/GenBank/DDBJ whole genome shotgun (WGS) entry which is preliminary data.</text>
</comment>
<name>A0A830CWU5_9LAMI</name>
<dbReference type="GO" id="GO:0061817">
    <property type="term" value="P:endoplasmic reticulum-plasma membrane tethering"/>
    <property type="evidence" value="ECO:0007669"/>
    <property type="project" value="TreeGrafter"/>
</dbReference>
<keyword evidence="4" id="KW-1185">Reference proteome</keyword>
<dbReference type="SUPFAM" id="SSF56235">
    <property type="entry name" value="N-terminal nucleophile aminohydrolases (Ntn hydrolases)"/>
    <property type="match status" value="1"/>
</dbReference>
<dbReference type="PANTHER" id="PTHR10809:SF148">
    <property type="entry name" value="OS01G0936800 PROTEIN"/>
    <property type="match status" value="1"/>
</dbReference>
<dbReference type="PANTHER" id="PTHR10809">
    <property type="entry name" value="VESICLE-ASSOCIATED MEMBRANE PROTEIN-ASSOCIATED PROTEIN"/>
    <property type="match status" value="1"/>
</dbReference>